<dbReference type="Proteomes" id="UP000036780">
    <property type="component" value="Unassembled WGS sequence"/>
</dbReference>
<feature type="transmembrane region" description="Helical" evidence="1">
    <location>
        <begin position="29"/>
        <end position="50"/>
    </location>
</feature>
<comment type="caution">
    <text evidence="2">The sequence shown here is derived from an EMBL/GenBank/DDBJ whole genome shotgun (WGS) entry which is preliminary data.</text>
</comment>
<evidence type="ECO:0000313" key="2">
    <source>
        <dbReference type="EMBL" id="KNE20682.1"/>
    </source>
</evidence>
<feature type="transmembrane region" description="Helical" evidence="1">
    <location>
        <begin position="6"/>
        <end position="24"/>
    </location>
</feature>
<dbReference type="AlphaFoldDB" id="A0A0L0QQ09"/>
<evidence type="ECO:0000256" key="1">
    <source>
        <dbReference type="SAM" id="Phobius"/>
    </source>
</evidence>
<dbReference type="RefSeq" id="WP_050353263.1">
    <property type="nucleotide sequence ID" value="NZ_BOSN01000009.1"/>
</dbReference>
<sequence>MLILQILAALSILLLGRFFFFSFVRKDPLYVFILRYGGFIGITVLSHYYLGNFWTWAWIIGLPLLGLLVHFIFVRIKGFHFLKPGEKYDNYRGWK</sequence>
<accession>A0A0L0QQ09</accession>
<reference evidence="3" key="1">
    <citation type="submission" date="2015-07" db="EMBL/GenBank/DDBJ databases">
        <title>Fjat-10053 dsm26.</title>
        <authorList>
            <person name="Liu B."/>
            <person name="Wang J."/>
            <person name="Zhu Y."/>
            <person name="Liu G."/>
            <person name="Chen Q."/>
            <person name="Chen Z."/>
            <person name="Lan J."/>
            <person name="Che J."/>
            <person name="Ge C."/>
            <person name="Shi H."/>
            <person name="Pan Z."/>
            <person name="Liu X."/>
        </authorList>
    </citation>
    <scope>NUCLEOTIDE SEQUENCE [LARGE SCALE GENOMIC DNA]</scope>
    <source>
        <strain evidence="3">DSM 26</strain>
    </source>
</reference>
<organism evidence="2 3">
    <name type="scientific">Virgibacillus pantothenticus</name>
    <dbReference type="NCBI Taxonomy" id="1473"/>
    <lineage>
        <taxon>Bacteria</taxon>
        <taxon>Bacillati</taxon>
        <taxon>Bacillota</taxon>
        <taxon>Bacilli</taxon>
        <taxon>Bacillales</taxon>
        <taxon>Bacillaceae</taxon>
        <taxon>Virgibacillus</taxon>
    </lineage>
</organism>
<dbReference type="EMBL" id="LGTO01000007">
    <property type="protein sequence ID" value="KNE20682.1"/>
    <property type="molecule type" value="Genomic_DNA"/>
</dbReference>
<dbReference type="GeneID" id="66870109"/>
<protein>
    <submittedName>
        <fullName evidence="2">Uncharacterized protein</fullName>
    </submittedName>
</protein>
<evidence type="ECO:0000313" key="3">
    <source>
        <dbReference type="Proteomes" id="UP000036780"/>
    </source>
</evidence>
<dbReference type="OrthoDB" id="2687653at2"/>
<keyword evidence="1" id="KW-0812">Transmembrane</keyword>
<proteinExistence type="predicted"/>
<keyword evidence="1" id="KW-0472">Membrane</keyword>
<keyword evidence="3" id="KW-1185">Reference proteome</keyword>
<feature type="transmembrane region" description="Helical" evidence="1">
    <location>
        <begin position="56"/>
        <end position="74"/>
    </location>
</feature>
<name>A0A0L0QQ09_VIRPA</name>
<dbReference type="PATRIC" id="fig|1473.5.peg.2810"/>
<keyword evidence="1" id="KW-1133">Transmembrane helix</keyword>
<gene>
    <name evidence="2" type="ORF">AFK71_20280</name>
</gene>